<keyword evidence="2" id="KW-1185">Reference proteome</keyword>
<organism evidence="1 2">
    <name type="scientific">Dysgonomonas termitidis</name>
    <dbReference type="NCBI Taxonomy" id="1516126"/>
    <lineage>
        <taxon>Bacteria</taxon>
        <taxon>Pseudomonadati</taxon>
        <taxon>Bacteroidota</taxon>
        <taxon>Bacteroidia</taxon>
        <taxon>Bacteroidales</taxon>
        <taxon>Dysgonomonadaceae</taxon>
        <taxon>Dysgonomonas</taxon>
    </lineage>
</organism>
<evidence type="ECO:0000313" key="1">
    <source>
        <dbReference type="EMBL" id="MFC4672287.1"/>
    </source>
</evidence>
<sequence>MEKSCKCDLYIRGNRIRYDIREVNLEVVIAMACRICTSGAVKISC</sequence>
<evidence type="ECO:0000313" key="2">
    <source>
        <dbReference type="Proteomes" id="UP001596023"/>
    </source>
</evidence>
<dbReference type="EMBL" id="JBHSGN010000007">
    <property type="protein sequence ID" value="MFC4672287.1"/>
    <property type="molecule type" value="Genomic_DNA"/>
</dbReference>
<dbReference type="Proteomes" id="UP001596023">
    <property type="component" value="Unassembled WGS sequence"/>
</dbReference>
<gene>
    <name evidence="1" type="ORF">ACFO6W_01125</name>
</gene>
<comment type="caution">
    <text evidence="1">The sequence shown here is derived from an EMBL/GenBank/DDBJ whole genome shotgun (WGS) entry which is preliminary data.</text>
</comment>
<name>A0ABV9KQ45_9BACT</name>
<dbReference type="RefSeq" id="WP_379993467.1">
    <property type="nucleotide sequence ID" value="NZ_JBHSGN010000007.1"/>
</dbReference>
<accession>A0ABV9KQ45</accession>
<reference evidence="2" key="1">
    <citation type="journal article" date="2019" name="Int. J. Syst. Evol. Microbiol.">
        <title>The Global Catalogue of Microorganisms (GCM) 10K type strain sequencing project: providing services to taxonomists for standard genome sequencing and annotation.</title>
        <authorList>
            <consortium name="The Broad Institute Genomics Platform"/>
            <consortium name="The Broad Institute Genome Sequencing Center for Infectious Disease"/>
            <person name="Wu L."/>
            <person name="Ma J."/>
        </authorList>
    </citation>
    <scope>NUCLEOTIDE SEQUENCE [LARGE SCALE GENOMIC DNA]</scope>
    <source>
        <strain evidence="2">CCUG 66188</strain>
    </source>
</reference>
<proteinExistence type="predicted"/>
<protein>
    <submittedName>
        <fullName evidence="1">Uncharacterized protein</fullName>
    </submittedName>
</protein>